<dbReference type="AlphaFoldDB" id="A0A165ZW02"/>
<evidence type="ECO:0000313" key="1">
    <source>
        <dbReference type="EMBL" id="KZV86139.1"/>
    </source>
</evidence>
<gene>
    <name evidence="1" type="ORF">EXIGLDRAFT_622286</name>
</gene>
<dbReference type="STRING" id="1314781.A0A165ZW02"/>
<dbReference type="PANTHER" id="PTHR37450:SF1">
    <property type="entry name" value="CIPC PROTEIN"/>
    <property type="match status" value="1"/>
</dbReference>
<proteinExistence type="predicted"/>
<dbReference type="PANTHER" id="PTHR37450">
    <property type="entry name" value="CIPC PROTEIN"/>
    <property type="match status" value="1"/>
</dbReference>
<accession>A0A165ZW02</accession>
<protein>
    <submittedName>
        <fullName evidence="1">Uncharacterized protein</fullName>
    </submittedName>
</protein>
<evidence type="ECO:0000313" key="2">
    <source>
        <dbReference type="Proteomes" id="UP000077266"/>
    </source>
</evidence>
<dbReference type="EMBL" id="KV426165">
    <property type="protein sequence ID" value="KZV86139.1"/>
    <property type="molecule type" value="Genomic_DNA"/>
</dbReference>
<reference evidence="1 2" key="1">
    <citation type="journal article" date="2016" name="Mol. Biol. Evol.">
        <title>Comparative Genomics of Early-Diverging Mushroom-Forming Fungi Provides Insights into the Origins of Lignocellulose Decay Capabilities.</title>
        <authorList>
            <person name="Nagy L.G."/>
            <person name="Riley R."/>
            <person name="Tritt A."/>
            <person name="Adam C."/>
            <person name="Daum C."/>
            <person name="Floudas D."/>
            <person name="Sun H."/>
            <person name="Yadav J.S."/>
            <person name="Pangilinan J."/>
            <person name="Larsson K.H."/>
            <person name="Matsuura K."/>
            <person name="Barry K."/>
            <person name="Labutti K."/>
            <person name="Kuo R."/>
            <person name="Ohm R.A."/>
            <person name="Bhattacharya S.S."/>
            <person name="Shirouzu T."/>
            <person name="Yoshinaga Y."/>
            <person name="Martin F.M."/>
            <person name="Grigoriev I.V."/>
            <person name="Hibbett D.S."/>
        </authorList>
    </citation>
    <scope>NUCLEOTIDE SEQUENCE [LARGE SCALE GENOMIC DNA]</scope>
    <source>
        <strain evidence="1 2">HHB12029</strain>
    </source>
</reference>
<keyword evidence="2" id="KW-1185">Reference proteome</keyword>
<dbReference type="Proteomes" id="UP000077266">
    <property type="component" value="Unassembled WGS sequence"/>
</dbReference>
<dbReference type="Pfam" id="PF12585">
    <property type="entry name" value="DUF3759"/>
    <property type="match status" value="1"/>
</dbReference>
<organism evidence="1 2">
    <name type="scientific">Exidia glandulosa HHB12029</name>
    <dbReference type="NCBI Taxonomy" id="1314781"/>
    <lineage>
        <taxon>Eukaryota</taxon>
        <taxon>Fungi</taxon>
        <taxon>Dikarya</taxon>
        <taxon>Basidiomycota</taxon>
        <taxon>Agaricomycotina</taxon>
        <taxon>Agaricomycetes</taxon>
        <taxon>Auriculariales</taxon>
        <taxon>Exidiaceae</taxon>
        <taxon>Exidia</taxon>
    </lineage>
</organism>
<dbReference type="InterPro" id="IPR022234">
    <property type="entry name" value="DUF3759"/>
</dbReference>
<dbReference type="OrthoDB" id="9895617at2759"/>
<dbReference type="InParanoid" id="A0A165ZW02"/>
<sequence length="103" mass="11539">MDHLIETFEPHDEDGAARSYDHIIGVPVHHRASVTHERPTFNAAAGFTAMKMYEDHLRASGEEPSHSLMKEMLAGIAAAEVDKLVETKGLDHLDRHRVRTISQ</sequence>
<name>A0A165ZW02_EXIGL</name>